<dbReference type="EMBL" id="MU277188">
    <property type="protein sequence ID" value="KAI0068147.1"/>
    <property type="molecule type" value="Genomic_DNA"/>
</dbReference>
<name>A0ACB8TI94_9AGAM</name>
<evidence type="ECO:0000313" key="2">
    <source>
        <dbReference type="Proteomes" id="UP000814140"/>
    </source>
</evidence>
<reference evidence="1" key="2">
    <citation type="journal article" date="2022" name="New Phytol.">
        <title>Evolutionary transition to the ectomycorrhizal habit in the genomes of a hyperdiverse lineage of mushroom-forming fungi.</title>
        <authorList>
            <person name="Looney B."/>
            <person name="Miyauchi S."/>
            <person name="Morin E."/>
            <person name="Drula E."/>
            <person name="Courty P.E."/>
            <person name="Kohler A."/>
            <person name="Kuo A."/>
            <person name="LaButti K."/>
            <person name="Pangilinan J."/>
            <person name="Lipzen A."/>
            <person name="Riley R."/>
            <person name="Andreopoulos W."/>
            <person name="He G."/>
            <person name="Johnson J."/>
            <person name="Nolan M."/>
            <person name="Tritt A."/>
            <person name="Barry K.W."/>
            <person name="Grigoriev I.V."/>
            <person name="Nagy L.G."/>
            <person name="Hibbett D."/>
            <person name="Henrissat B."/>
            <person name="Matheny P.B."/>
            <person name="Labbe J."/>
            <person name="Martin F.M."/>
        </authorList>
    </citation>
    <scope>NUCLEOTIDE SEQUENCE</scope>
    <source>
        <strain evidence="1">HHB10654</strain>
    </source>
</reference>
<accession>A0ACB8TI94</accession>
<gene>
    <name evidence="1" type="ORF">BV25DRAFT_1875372</name>
</gene>
<keyword evidence="2" id="KW-1185">Reference proteome</keyword>
<evidence type="ECO:0000313" key="1">
    <source>
        <dbReference type="EMBL" id="KAI0068147.1"/>
    </source>
</evidence>
<proteinExistence type="predicted"/>
<dbReference type="Proteomes" id="UP000814140">
    <property type="component" value="Unassembled WGS sequence"/>
</dbReference>
<reference evidence="1" key="1">
    <citation type="submission" date="2021-03" db="EMBL/GenBank/DDBJ databases">
        <authorList>
            <consortium name="DOE Joint Genome Institute"/>
            <person name="Ahrendt S."/>
            <person name="Looney B.P."/>
            <person name="Miyauchi S."/>
            <person name="Morin E."/>
            <person name="Drula E."/>
            <person name="Courty P.E."/>
            <person name="Chicoki N."/>
            <person name="Fauchery L."/>
            <person name="Kohler A."/>
            <person name="Kuo A."/>
            <person name="Labutti K."/>
            <person name="Pangilinan J."/>
            <person name="Lipzen A."/>
            <person name="Riley R."/>
            <person name="Andreopoulos W."/>
            <person name="He G."/>
            <person name="Johnson J."/>
            <person name="Barry K.W."/>
            <person name="Grigoriev I.V."/>
            <person name="Nagy L."/>
            <person name="Hibbett D."/>
            <person name="Henrissat B."/>
            <person name="Matheny P.B."/>
            <person name="Labbe J."/>
            <person name="Martin F."/>
        </authorList>
    </citation>
    <scope>NUCLEOTIDE SEQUENCE</scope>
    <source>
        <strain evidence="1">HHB10654</strain>
    </source>
</reference>
<organism evidence="1 2">
    <name type="scientific">Artomyces pyxidatus</name>
    <dbReference type="NCBI Taxonomy" id="48021"/>
    <lineage>
        <taxon>Eukaryota</taxon>
        <taxon>Fungi</taxon>
        <taxon>Dikarya</taxon>
        <taxon>Basidiomycota</taxon>
        <taxon>Agaricomycotina</taxon>
        <taxon>Agaricomycetes</taxon>
        <taxon>Russulales</taxon>
        <taxon>Auriscalpiaceae</taxon>
        <taxon>Artomyces</taxon>
    </lineage>
</organism>
<sequence>MAMRLAALPRSLKLSLLPPSAFPRARHASRWAHDPAFSSFFTRTPAHPRITFKRSTLWLIPVAGGLTLYLLPRPQSSLPEVFASPTLIPCTAHNPRPEPFIFSPSEHDSTLLGRIRCLLQDHVWEPILTARRFVHLFFLFMPLILSSPMLLVGQPEPALQGDRWGAVWWYDFLVAQMERAGPTFIKLAQWAASRADLFPTLLCERMGKMHSRGKPHPFLHTRKVIERVFQRPFTEVFEEFDPTPIGTGAIAQVYRAKLKQDLLPPSYFDPKRLSKHGAVGALTPHILPESLPDVPTAAVALKVLHPRVSKMIARDLKIMSIFAHIITLFPGMQWVSLPEEVDVFGRMMYEQLDLRKEADNLITFEQHFMTRKEPITFPRPLSVWSTTDLLVEEFQQALPLETFLKNGGGPFDDELAELGLNAFLNMLLLDNFVHSDLHPGNIMVKFTKSSTSLVLKNLWASLFEQTAQSADPTSPDSDAIVSHLSSLADSPSAWRAELHNLFQQGYLPELVFIDAGLITSLDAKNRQNFLDLFRAVAEFDGYRTGQLMVERCRTPELAIDRETFALKMQHIVLGVKRKTFSLGQIKISDILTDVLRAVRQHHVKMEGDFINTVISILLLEGIGRQLDPGLDLFKSALPILRHLGTQMTAQESMKGLPTGTFASVLKVWVLLEARDLANAAFVNADDMIRYDW</sequence>
<protein>
    <submittedName>
        <fullName evidence="1">ABC1-domain-containing protein</fullName>
    </submittedName>
</protein>
<comment type="caution">
    <text evidence="1">The sequence shown here is derived from an EMBL/GenBank/DDBJ whole genome shotgun (WGS) entry which is preliminary data.</text>
</comment>